<evidence type="ECO:0000313" key="7">
    <source>
        <dbReference type="EMBL" id="OTF97500.1"/>
    </source>
</evidence>
<reference evidence="8" key="1">
    <citation type="journal article" date="2017" name="Nature">
        <title>The sunflower genome provides insights into oil metabolism, flowering and Asterid evolution.</title>
        <authorList>
            <person name="Badouin H."/>
            <person name="Gouzy J."/>
            <person name="Grassa C.J."/>
            <person name="Murat F."/>
            <person name="Staton S.E."/>
            <person name="Cottret L."/>
            <person name="Lelandais-Briere C."/>
            <person name="Owens G.L."/>
            <person name="Carrere S."/>
            <person name="Mayjonade B."/>
            <person name="Legrand L."/>
            <person name="Gill N."/>
            <person name="Kane N.C."/>
            <person name="Bowers J.E."/>
            <person name="Hubner S."/>
            <person name="Bellec A."/>
            <person name="Berard A."/>
            <person name="Berges H."/>
            <person name="Blanchet N."/>
            <person name="Boniface M.C."/>
            <person name="Brunel D."/>
            <person name="Catrice O."/>
            <person name="Chaidir N."/>
            <person name="Claudel C."/>
            <person name="Donnadieu C."/>
            <person name="Faraut T."/>
            <person name="Fievet G."/>
            <person name="Helmstetter N."/>
            <person name="King M."/>
            <person name="Knapp S.J."/>
            <person name="Lai Z."/>
            <person name="Le Paslier M.C."/>
            <person name="Lippi Y."/>
            <person name="Lorenzon L."/>
            <person name="Mandel J.R."/>
            <person name="Marage G."/>
            <person name="Marchand G."/>
            <person name="Marquand E."/>
            <person name="Bret-Mestries E."/>
            <person name="Morien E."/>
            <person name="Nambeesan S."/>
            <person name="Nguyen T."/>
            <person name="Pegot-Espagnet P."/>
            <person name="Pouilly N."/>
            <person name="Raftis F."/>
            <person name="Sallet E."/>
            <person name="Schiex T."/>
            <person name="Thomas J."/>
            <person name="Vandecasteele C."/>
            <person name="Vares D."/>
            <person name="Vear F."/>
            <person name="Vautrin S."/>
            <person name="Crespi M."/>
            <person name="Mangin B."/>
            <person name="Burke J.M."/>
            <person name="Salse J."/>
            <person name="Munos S."/>
            <person name="Vincourt P."/>
            <person name="Rieseberg L.H."/>
            <person name="Langlade N.B."/>
        </authorList>
    </citation>
    <scope>NUCLEOTIDE SEQUENCE [LARGE SCALE GENOMIC DNA]</scope>
    <source>
        <strain evidence="8">cv. SF193</strain>
    </source>
</reference>
<proteinExistence type="inferred from homology"/>
<comment type="similarity">
    <text evidence="5">Belongs to the TAF10 family.</text>
</comment>
<evidence type="ECO:0000256" key="4">
    <source>
        <dbReference type="ARBA" id="ARBA00023242"/>
    </source>
</evidence>
<keyword evidence="7" id="KW-0648">Protein biosynthesis</keyword>
<dbReference type="STRING" id="4232.A0A251SJ55"/>
<sequence>MSLLFNPVGVFRGMRMKSENTLSEFLASLTDYTPTIPDELVEPYLAKSGFQSDDDAVGCLDTRIRSFVASSMLLHLSCGLSGHIFEVTLVDLDGDRDYHMPDELGGSGGMLRKTICWKCAKGLKMVIIEKKAELEAMRKEFTSQRHNLEAMMRKVMKQVVEDRDE</sequence>
<keyword evidence="7" id="KW-0396">Initiation factor</keyword>
<keyword evidence="4" id="KW-0539">Nucleus</keyword>
<dbReference type="GO" id="GO:1990841">
    <property type="term" value="F:promoter-specific chromatin binding"/>
    <property type="evidence" value="ECO:0000318"/>
    <property type="project" value="GO_Central"/>
</dbReference>
<dbReference type="AlphaFoldDB" id="A0A251SJ55"/>
<evidence type="ECO:0000256" key="6">
    <source>
        <dbReference type="SAM" id="Coils"/>
    </source>
</evidence>
<keyword evidence="2" id="KW-0805">Transcription regulation</keyword>
<keyword evidence="8" id="KW-1185">Reference proteome</keyword>
<accession>A0A251SJ55</accession>
<evidence type="ECO:0000256" key="5">
    <source>
        <dbReference type="ARBA" id="ARBA00025730"/>
    </source>
</evidence>
<dbReference type="GO" id="GO:0005669">
    <property type="term" value="C:transcription factor TFIID complex"/>
    <property type="evidence" value="ECO:0000318"/>
    <property type="project" value="GO_Central"/>
</dbReference>
<comment type="subcellular location">
    <subcellularLocation>
        <location evidence="1">Nucleus</location>
    </subcellularLocation>
</comment>
<dbReference type="GO" id="GO:0000124">
    <property type="term" value="C:SAGA complex"/>
    <property type="evidence" value="ECO:0000318"/>
    <property type="project" value="GO_Central"/>
</dbReference>
<keyword evidence="6" id="KW-0175">Coiled coil</keyword>
<evidence type="ECO:0000256" key="1">
    <source>
        <dbReference type="ARBA" id="ARBA00004123"/>
    </source>
</evidence>
<evidence type="ECO:0000256" key="2">
    <source>
        <dbReference type="ARBA" id="ARBA00023015"/>
    </source>
</evidence>
<feature type="coiled-coil region" evidence="6">
    <location>
        <begin position="120"/>
        <end position="151"/>
    </location>
</feature>
<protein>
    <submittedName>
        <fullName evidence="7">Putative transcription initiation factor TFIID, 23-30kDa subunit</fullName>
    </submittedName>
</protein>
<keyword evidence="3" id="KW-0804">Transcription</keyword>
<dbReference type="Pfam" id="PF03540">
    <property type="entry name" value="TAF10"/>
    <property type="match status" value="1"/>
</dbReference>
<name>A0A251SJ55_HELAN</name>
<evidence type="ECO:0000256" key="3">
    <source>
        <dbReference type="ARBA" id="ARBA00023163"/>
    </source>
</evidence>
<dbReference type="InParanoid" id="A0A251SJ55"/>
<dbReference type="GO" id="GO:0003743">
    <property type="term" value="F:translation initiation factor activity"/>
    <property type="evidence" value="ECO:0007669"/>
    <property type="project" value="UniProtKB-KW"/>
</dbReference>
<dbReference type="EMBL" id="CM007903">
    <property type="protein sequence ID" value="OTF97500.1"/>
    <property type="molecule type" value="Genomic_DNA"/>
</dbReference>
<dbReference type="Proteomes" id="UP000215914">
    <property type="component" value="Chromosome 14"/>
</dbReference>
<dbReference type="PANTHER" id="PTHR21242">
    <property type="entry name" value="TRANSCRIPTION INITIATION FACTOR TFIID SUBUNIT 10"/>
    <property type="match status" value="1"/>
</dbReference>
<organism evidence="7 8">
    <name type="scientific">Helianthus annuus</name>
    <name type="common">Common sunflower</name>
    <dbReference type="NCBI Taxonomy" id="4232"/>
    <lineage>
        <taxon>Eukaryota</taxon>
        <taxon>Viridiplantae</taxon>
        <taxon>Streptophyta</taxon>
        <taxon>Embryophyta</taxon>
        <taxon>Tracheophyta</taxon>
        <taxon>Spermatophyta</taxon>
        <taxon>Magnoliopsida</taxon>
        <taxon>eudicotyledons</taxon>
        <taxon>Gunneridae</taxon>
        <taxon>Pentapetalae</taxon>
        <taxon>asterids</taxon>
        <taxon>campanulids</taxon>
        <taxon>Asterales</taxon>
        <taxon>Asteraceae</taxon>
        <taxon>Asteroideae</taxon>
        <taxon>Heliantheae alliance</taxon>
        <taxon>Heliantheae</taxon>
        <taxon>Helianthus</taxon>
    </lineage>
</organism>
<gene>
    <name evidence="7" type="ORF">HannXRQ_Chr14g0435251</name>
</gene>
<dbReference type="PANTHER" id="PTHR21242:SF0">
    <property type="entry name" value="TRANSCRIPTION INITIATION FACTOR TFIID SUBUNIT 10"/>
    <property type="match status" value="1"/>
</dbReference>
<evidence type="ECO:0000313" key="8">
    <source>
        <dbReference type="Proteomes" id="UP000215914"/>
    </source>
</evidence>
<dbReference type="InterPro" id="IPR003923">
    <property type="entry name" value="TAF10"/>
</dbReference>
<dbReference type="GO" id="GO:0006367">
    <property type="term" value="P:transcription initiation at RNA polymerase II promoter"/>
    <property type="evidence" value="ECO:0000318"/>
    <property type="project" value="GO_Central"/>
</dbReference>